<evidence type="ECO:0000256" key="3">
    <source>
        <dbReference type="ARBA" id="ARBA00022553"/>
    </source>
</evidence>
<dbReference type="CDD" id="cd16917">
    <property type="entry name" value="HATPase_UhpB-NarQ-NarX-like"/>
    <property type="match status" value="1"/>
</dbReference>
<dbReference type="Gene3D" id="3.30.565.10">
    <property type="entry name" value="Histidine kinase-like ATPase, C-terminal domain"/>
    <property type="match status" value="1"/>
</dbReference>
<keyword evidence="9" id="KW-0175">Coiled coil</keyword>
<evidence type="ECO:0000259" key="11">
    <source>
        <dbReference type="Pfam" id="PF07730"/>
    </source>
</evidence>
<dbReference type="OrthoDB" id="227596at2"/>
<protein>
    <recommendedName>
        <fullName evidence="2">histidine kinase</fullName>
        <ecNumber evidence="2">2.7.13.3</ecNumber>
    </recommendedName>
</protein>
<keyword evidence="8" id="KW-0902">Two-component regulatory system</keyword>
<reference evidence="13 14" key="1">
    <citation type="submission" date="2018-05" db="EMBL/GenBank/DDBJ databases">
        <title>Evolution of GPA BGCs.</title>
        <authorList>
            <person name="Waglechner N."/>
            <person name="Wright G.D."/>
        </authorList>
    </citation>
    <scope>NUCLEOTIDE SEQUENCE [LARGE SCALE GENOMIC DNA]</scope>
    <source>
        <strain evidence="13 14">A82846</strain>
    </source>
</reference>
<feature type="transmembrane region" description="Helical" evidence="10">
    <location>
        <begin position="13"/>
        <end position="46"/>
    </location>
</feature>
<feature type="transmembrane region" description="Helical" evidence="10">
    <location>
        <begin position="99"/>
        <end position="119"/>
    </location>
</feature>
<keyword evidence="3" id="KW-0597">Phosphoprotein</keyword>
<keyword evidence="10" id="KW-1133">Transmembrane helix</keyword>
<keyword evidence="4" id="KW-0808">Transferase</keyword>
<dbReference type="InterPro" id="IPR011712">
    <property type="entry name" value="Sig_transdc_His_kin_sub3_dim/P"/>
</dbReference>
<dbReference type="Pfam" id="PF07730">
    <property type="entry name" value="HisKA_3"/>
    <property type="match status" value="1"/>
</dbReference>
<keyword evidence="7" id="KW-0067">ATP-binding</keyword>
<organism evidence="13 14">
    <name type="scientific">Kibdelosporangium aridum</name>
    <dbReference type="NCBI Taxonomy" id="2030"/>
    <lineage>
        <taxon>Bacteria</taxon>
        <taxon>Bacillati</taxon>
        <taxon>Actinomycetota</taxon>
        <taxon>Actinomycetes</taxon>
        <taxon>Pseudonocardiales</taxon>
        <taxon>Pseudonocardiaceae</taxon>
        <taxon>Kibdelosporangium</taxon>
    </lineage>
</organism>
<dbReference type="GO" id="GO:0046983">
    <property type="term" value="F:protein dimerization activity"/>
    <property type="evidence" value="ECO:0007669"/>
    <property type="project" value="InterPro"/>
</dbReference>
<dbReference type="GO" id="GO:0016020">
    <property type="term" value="C:membrane"/>
    <property type="evidence" value="ECO:0007669"/>
    <property type="project" value="InterPro"/>
</dbReference>
<dbReference type="InterPro" id="IPR050482">
    <property type="entry name" value="Sensor_HK_TwoCompSys"/>
</dbReference>
<dbReference type="EMBL" id="QHKI01000017">
    <property type="protein sequence ID" value="RSM84285.1"/>
    <property type="molecule type" value="Genomic_DNA"/>
</dbReference>
<comment type="catalytic activity">
    <reaction evidence="1">
        <text>ATP + protein L-histidine = ADP + protein N-phospho-L-histidine.</text>
        <dbReference type="EC" id="2.7.13.3"/>
    </reaction>
</comment>
<evidence type="ECO:0000256" key="9">
    <source>
        <dbReference type="SAM" id="Coils"/>
    </source>
</evidence>
<feature type="transmembrane region" description="Helical" evidence="10">
    <location>
        <begin position="125"/>
        <end position="144"/>
    </location>
</feature>
<feature type="transmembrane region" description="Helical" evidence="10">
    <location>
        <begin position="53"/>
        <end position="70"/>
    </location>
</feature>
<dbReference type="Pfam" id="PF23539">
    <property type="entry name" value="DUF7134"/>
    <property type="match status" value="1"/>
</dbReference>
<keyword evidence="6" id="KW-0418">Kinase</keyword>
<name>A0A428Z8G5_KIBAR</name>
<dbReference type="EC" id="2.7.13.3" evidence="2"/>
<dbReference type="PANTHER" id="PTHR24421">
    <property type="entry name" value="NITRATE/NITRITE SENSOR PROTEIN NARX-RELATED"/>
    <property type="match status" value="1"/>
</dbReference>
<feature type="transmembrane region" description="Helical" evidence="10">
    <location>
        <begin position="76"/>
        <end position="92"/>
    </location>
</feature>
<feature type="domain" description="DUF7134" evidence="12">
    <location>
        <begin position="13"/>
        <end position="151"/>
    </location>
</feature>
<dbReference type="PANTHER" id="PTHR24421:SF10">
    <property type="entry name" value="NITRATE_NITRITE SENSOR PROTEIN NARQ"/>
    <property type="match status" value="1"/>
</dbReference>
<dbReference type="GO" id="GO:0005524">
    <property type="term" value="F:ATP binding"/>
    <property type="evidence" value="ECO:0007669"/>
    <property type="project" value="UniProtKB-KW"/>
</dbReference>
<evidence type="ECO:0000256" key="7">
    <source>
        <dbReference type="ARBA" id="ARBA00022840"/>
    </source>
</evidence>
<evidence type="ECO:0000256" key="1">
    <source>
        <dbReference type="ARBA" id="ARBA00000085"/>
    </source>
</evidence>
<evidence type="ECO:0000259" key="12">
    <source>
        <dbReference type="Pfam" id="PF23539"/>
    </source>
</evidence>
<evidence type="ECO:0000256" key="6">
    <source>
        <dbReference type="ARBA" id="ARBA00022777"/>
    </source>
</evidence>
<evidence type="ECO:0000313" key="13">
    <source>
        <dbReference type="EMBL" id="RSM84285.1"/>
    </source>
</evidence>
<evidence type="ECO:0000256" key="5">
    <source>
        <dbReference type="ARBA" id="ARBA00022741"/>
    </source>
</evidence>
<gene>
    <name evidence="13" type="ORF">DMH04_21530</name>
</gene>
<dbReference type="AlphaFoldDB" id="A0A428Z8G5"/>
<dbReference type="InterPro" id="IPR036890">
    <property type="entry name" value="HATPase_C_sf"/>
</dbReference>
<comment type="caution">
    <text evidence="13">The sequence shown here is derived from an EMBL/GenBank/DDBJ whole genome shotgun (WGS) entry which is preliminary data.</text>
</comment>
<keyword evidence="10" id="KW-0812">Transmembrane</keyword>
<sequence length="369" mass="40319">MVEPMWTERRQDIALAVILAVVLTTLYWDRWIPITVTVVGSVLLIWRRRFPRAIFLGTALAFIASLLWHWDSASPLLFIAWFGLYGLAAYSIKVEPTKTVLGLIGATTGVIVLMGYVVTEETNQNFAITVLLAFGWVGTAWFLGRYHRTKRAYLAQLQERTAQLEREREAVAAQAAAEERARIARELHDMLAHTMSGMVVLAGGGRKIAETKPEAAVAALVKIEDVGRKGMAETRMLLDSVQEGSVRTLDHLSTLVDEARQTGLAVEVQIEGEPVRMPLTAGAAAFRIVQESLTNVIRHSGAKVATVSVKYWPDAFELQITDDGKGGAVNPGHGVTGMWERAELAGGALRAGPRPEGGWSVRAIFPVPA</sequence>
<keyword evidence="5" id="KW-0547">Nucleotide-binding</keyword>
<accession>A0A428Z8G5</accession>
<proteinExistence type="predicted"/>
<evidence type="ECO:0000313" key="14">
    <source>
        <dbReference type="Proteomes" id="UP000287547"/>
    </source>
</evidence>
<dbReference type="SUPFAM" id="SSF55874">
    <property type="entry name" value="ATPase domain of HSP90 chaperone/DNA topoisomerase II/histidine kinase"/>
    <property type="match status" value="1"/>
</dbReference>
<feature type="coiled-coil region" evidence="9">
    <location>
        <begin position="147"/>
        <end position="181"/>
    </location>
</feature>
<evidence type="ECO:0000256" key="8">
    <source>
        <dbReference type="ARBA" id="ARBA00023012"/>
    </source>
</evidence>
<dbReference type="InterPro" id="IPR055558">
    <property type="entry name" value="DUF7134"/>
</dbReference>
<dbReference type="Proteomes" id="UP000287547">
    <property type="component" value="Unassembled WGS sequence"/>
</dbReference>
<evidence type="ECO:0000256" key="4">
    <source>
        <dbReference type="ARBA" id="ARBA00022679"/>
    </source>
</evidence>
<dbReference type="GO" id="GO:0000155">
    <property type="term" value="F:phosphorelay sensor kinase activity"/>
    <property type="evidence" value="ECO:0007669"/>
    <property type="project" value="InterPro"/>
</dbReference>
<evidence type="ECO:0000256" key="10">
    <source>
        <dbReference type="SAM" id="Phobius"/>
    </source>
</evidence>
<evidence type="ECO:0000256" key="2">
    <source>
        <dbReference type="ARBA" id="ARBA00012438"/>
    </source>
</evidence>
<keyword evidence="10" id="KW-0472">Membrane</keyword>
<dbReference type="Gene3D" id="1.20.5.1930">
    <property type="match status" value="1"/>
</dbReference>
<feature type="domain" description="Signal transduction histidine kinase subgroup 3 dimerisation and phosphoacceptor" evidence="11">
    <location>
        <begin position="179"/>
        <end position="242"/>
    </location>
</feature>